<dbReference type="InterPro" id="IPR036052">
    <property type="entry name" value="TrpB-like_PALP_sf"/>
</dbReference>
<gene>
    <name evidence="5" type="ORF">KEC16_08755</name>
</gene>
<keyword evidence="6" id="KW-1185">Reference proteome</keyword>
<proteinExistence type="predicted"/>
<evidence type="ECO:0000313" key="5">
    <source>
        <dbReference type="EMBL" id="MBR9971805.1"/>
    </source>
</evidence>
<dbReference type="InterPro" id="IPR050214">
    <property type="entry name" value="Cys_Synth/Cystath_Beta-Synth"/>
</dbReference>
<reference evidence="5 6" key="1">
    <citation type="submission" date="2021-04" db="EMBL/GenBank/DDBJ databases">
        <title>Magnetospirillum sulfuroxidans sp. nov., a facultative chemolithoautotrophic sulfur-oxidizing alphaproteobacterium isolated from freshwater sediment and proposals for Paramagetospirillum gen. nov., and Magnetospirillaceae fam. nov.</title>
        <authorList>
            <person name="Koziaeva V."/>
            <person name="Geelhoed J.S."/>
            <person name="Sorokin D.Y."/>
            <person name="Grouzdev D.S."/>
        </authorList>
    </citation>
    <scope>NUCLEOTIDE SEQUENCE [LARGE SCALE GENOMIC DNA]</scope>
    <source>
        <strain evidence="5 6">J10</strain>
    </source>
</reference>
<dbReference type="InterPro" id="IPR001926">
    <property type="entry name" value="TrpB-like_PALP"/>
</dbReference>
<feature type="domain" description="Tryptophan synthase beta chain-like PALP" evidence="4">
    <location>
        <begin position="37"/>
        <end position="343"/>
    </location>
</feature>
<dbReference type="PANTHER" id="PTHR10314">
    <property type="entry name" value="CYSTATHIONINE BETA-SYNTHASE"/>
    <property type="match status" value="1"/>
</dbReference>
<dbReference type="SUPFAM" id="SSF53686">
    <property type="entry name" value="Tryptophan synthase beta subunit-like PLP-dependent enzymes"/>
    <property type="match status" value="1"/>
</dbReference>
<dbReference type="Pfam" id="PF00291">
    <property type="entry name" value="PALP"/>
    <property type="match status" value="1"/>
</dbReference>
<feature type="region of interest" description="Disordered" evidence="3">
    <location>
        <begin position="1"/>
        <end position="20"/>
    </location>
</feature>
<evidence type="ECO:0000256" key="2">
    <source>
        <dbReference type="ARBA" id="ARBA00022898"/>
    </source>
</evidence>
<comment type="cofactor">
    <cofactor evidence="1">
        <name>pyridoxal 5'-phosphate</name>
        <dbReference type="ChEBI" id="CHEBI:597326"/>
    </cofactor>
</comment>
<accession>A0ABS5IBN3</accession>
<evidence type="ECO:0000256" key="3">
    <source>
        <dbReference type="SAM" id="MobiDB-lite"/>
    </source>
</evidence>
<evidence type="ECO:0000259" key="4">
    <source>
        <dbReference type="Pfam" id="PF00291"/>
    </source>
</evidence>
<dbReference type="EMBL" id="JAGTUF010000006">
    <property type="protein sequence ID" value="MBR9971805.1"/>
    <property type="molecule type" value="Genomic_DNA"/>
</dbReference>
<protein>
    <submittedName>
        <fullName evidence="5">Pyridoxal-phosphate dependent enzyme</fullName>
    </submittedName>
</protein>
<evidence type="ECO:0000313" key="6">
    <source>
        <dbReference type="Proteomes" id="UP000680714"/>
    </source>
</evidence>
<name>A0ABS5IBN3_9PROT</name>
<keyword evidence="2" id="KW-0663">Pyridoxal phosphate</keyword>
<dbReference type="Proteomes" id="UP000680714">
    <property type="component" value="Unassembled WGS sequence"/>
</dbReference>
<sequence>MFTPPEGRDATRQRRKDEEPRHDLISEALAKLDRFALAVGQTPMIELRNLGLSNGNRLFAKCEFMNPSGNLYDRVYANIMRTLLASGQIIPGETTLVETTSGNAGTAFAHICARLGFRCHVILPADTPANRKAKIYNYGAEIIDSPKGKYVSGAVKTLKNFIQTHGSEYRAGTLICPDHSRNELSLESVAMIADEIVSDLGRMNLVPDILVLGCGNGTTILGTGGRLKVLMPHVRCMVFDPVEAPVAHGLLYPDLVQDYSQERQHRIIGTGGLGVSFPFLHDERFSRCVDGVSMVTDWEMVEAMKSLERRERRTPGHSSAAAVSVALRIAKEVSGKNIVTIFYDDALYYN</sequence>
<dbReference type="RefSeq" id="WP_211547930.1">
    <property type="nucleotide sequence ID" value="NZ_JAGTUF010000006.1"/>
</dbReference>
<comment type="caution">
    <text evidence="5">The sequence shown here is derived from an EMBL/GenBank/DDBJ whole genome shotgun (WGS) entry which is preliminary data.</text>
</comment>
<organism evidence="5 6">
    <name type="scientific">Magnetospirillum sulfuroxidans</name>
    <dbReference type="NCBI Taxonomy" id="611300"/>
    <lineage>
        <taxon>Bacteria</taxon>
        <taxon>Pseudomonadati</taxon>
        <taxon>Pseudomonadota</taxon>
        <taxon>Alphaproteobacteria</taxon>
        <taxon>Rhodospirillales</taxon>
        <taxon>Rhodospirillaceae</taxon>
        <taxon>Magnetospirillum</taxon>
    </lineage>
</organism>
<evidence type="ECO:0000256" key="1">
    <source>
        <dbReference type="ARBA" id="ARBA00001933"/>
    </source>
</evidence>
<dbReference type="Gene3D" id="3.40.50.1100">
    <property type="match status" value="2"/>
</dbReference>